<accession>A0A9D9HN38</accession>
<keyword evidence="2" id="KW-0175">Coiled coil</keyword>
<dbReference type="PROSITE" id="PS50885">
    <property type="entry name" value="HAMP"/>
    <property type="match status" value="1"/>
</dbReference>
<dbReference type="GO" id="GO:0016020">
    <property type="term" value="C:membrane"/>
    <property type="evidence" value="ECO:0007669"/>
    <property type="project" value="InterPro"/>
</dbReference>
<feature type="transmembrane region" description="Helical" evidence="3">
    <location>
        <begin position="1088"/>
        <end position="1119"/>
    </location>
</feature>
<protein>
    <submittedName>
        <fullName evidence="5">SpoIIE family protein phosphatase</fullName>
    </submittedName>
</protein>
<dbReference type="GO" id="GO:0007165">
    <property type="term" value="P:signal transduction"/>
    <property type="evidence" value="ECO:0007669"/>
    <property type="project" value="InterPro"/>
</dbReference>
<dbReference type="Gene3D" id="6.10.340.10">
    <property type="match status" value="1"/>
</dbReference>
<dbReference type="CDD" id="cd15482">
    <property type="entry name" value="Sialidase_non-viral"/>
    <property type="match status" value="1"/>
</dbReference>
<evidence type="ECO:0000313" key="6">
    <source>
        <dbReference type="Proteomes" id="UP000823638"/>
    </source>
</evidence>
<evidence type="ECO:0000259" key="4">
    <source>
        <dbReference type="PROSITE" id="PS50885"/>
    </source>
</evidence>
<name>A0A9D9HN38_9SPIR</name>
<keyword evidence="3" id="KW-0812">Transmembrane</keyword>
<feature type="coiled-coil region" evidence="2">
    <location>
        <begin position="996"/>
        <end position="1023"/>
    </location>
</feature>
<organism evidence="5 6">
    <name type="scientific">Candidatus Gallitreponema excrementavium</name>
    <dbReference type="NCBI Taxonomy" id="2840840"/>
    <lineage>
        <taxon>Bacteria</taxon>
        <taxon>Pseudomonadati</taxon>
        <taxon>Spirochaetota</taxon>
        <taxon>Spirochaetia</taxon>
        <taxon>Spirochaetales</taxon>
        <taxon>Candidatus Gallitreponema</taxon>
    </lineage>
</organism>
<dbReference type="Pfam" id="PF00672">
    <property type="entry name" value="HAMP"/>
    <property type="match status" value="1"/>
</dbReference>
<dbReference type="InterPro" id="IPR001932">
    <property type="entry name" value="PPM-type_phosphatase-like_dom"/>
</dbReference>
<reference evidence="5" key="1">
    <citation type="submission" date="2020-10" db="EMBL/GenBank/DDBJ databases">
        <authorList>
            <person name="Gilroy R."/>
        </authorList>
    </citation>
    <scope>NUCLEOTIDE SEQUENCE</scope>
    <source>
        <strain evidence="5">10532</strain>
    </source>
</reference>
<dbReference type="Proteomes" id="UP000823638">
    <property type="component" value="Unassembled WGS sequence"/>
</dbReference>
<comment type="caution">
    <text evidence="5">The sequence shown here is derived from an EMBL/GenBank/DDBJ whole genome shotgun (WGS) entry which is preliminary data.</text>
</comment>
<dbReference type="SUPFAM" id="SSF50939">
    <property type="entry name" value="Sialidases"/>
    <property type="match status" value="1"/>
</dbReference>
<dbReference type="PANTHER" id="PTHR43156">
    <property type="entry name" value="STAGE II SPORULATION PROTEIN E-RELATED"/>
    <property type="match status" value="1"/>
</dbReference>
<proteinExistence type="predicted"/>
<gene>
    <name evidence="5" type="ORF">IAA81_01685</name>
</gene>
<dbReference type="Gene3D" id="3.60.40.10">
    <property type="entry name" value="PPM-type phosphatase domain"/>
    <property type="match status" value="1"/>
</dbReference>
<keyword evidence="3" id="KW-0472">Membrane</keyword>
<dbReference type="Pfam" id="PF07228">
    <property type="entry name" value="SpoIIE"/>
    <property type="match status" value="1"/>
</dbReference>
<dbReference type="EMBL" id="JADIMM010000023">
    <property type="protein sequence ID" value="MBO8456921.1"/>
    <property type="molecule type" value="Genomic_DNA"/>
</dbReference>
<dbReference type="GO" id="GO:0016791">
    <property type="term" value="F:phosphatase activity"/>
    <property type="evidence" value="ECO:0007669"/>
    <property type="project" value="TreeGrafter"/>
</dbReference>
<feature type="transmembrane region" description="Helical" evidence="3">
    <location>
        <begin position="766"/>
        <end position="787"/>
    </location>
</feature>
<evidence type="ECO:0000313" key="5">
    <source>
        <dbReference type="EMBL" id="MBO8456921.1"/>
    </source>
</evidence>
<dbReference type="SMART" id="SM00304">
    <property type="entry name" value="HAMP"/>
    <property type="match status" value="1"/>
</dbReference>
<feature type="domain" description="HAMP" evidence="4">
    <location>
        <begin position="1112"/>
        <end position="1169"/>
    </location>
</feature>
<dbReference type="Gene3D" id="2.120.10.10">
    <property type="match status" value="1"/>
</dbReference>
<reference evidence="5" key="2">
    <citation type="journal article" date="2021" name="PeerJ">
        <title>Extensive microbial diversity within the chicken gut microbiome revealed by metagenomics and culture.</title>
        <authorList>
            <person name="Gilroy R."/>
            <person name="Ravi A."/>
            <person name="Getino M."/>
            <person name="Pursley I."/>
            <person name="Horton D.L."/>
            <person name="Alikhan N.F."/>
            <person name="Baker D."/>
            <person name="Gharbi K."/>
            <person name="Hall N."/>
            <person name="Watson M."/>
            <person name="Adriaenssens E.M."/>
            <person name="Foster-Nyarko E."/>
            <person name="Jarju S."/>
            <person name="Secka A."/>
            <person name="Antonio M."/>
            <person name="Oren A."/>
            <person name="Chaudhuri R.R."/>
            <person name="La Ragione R."/>
            <person name="Hildebrand F."/>
            <person name="Pallen M.J."/>
        </authorList>
    </citation>
    <scope>NUCLEOTIDE SEQUENCE</scope>
    <source>
        <strain evidence="5">10532</strain>
    </source>
</reference>
<dbReference type="PANTHER" id="PTHR43156:SF2">
    <property type="entry name" value="STAGE II SPORULATION PROTEIN E"/>
    <property type="match status" value="1"/>
</dbReference>
<dbReference type="InterPro" id="IPR003660">
    <property type="entry name" value="HAMP_dom"/>
</dbReference>
<evidence type="ECO:0000256" key="3">
    <source>
        <dbReference type="SAM" id="Phobius"/>
    </source>
</evidence>
<sequence length="1536" mass="171181">MKTIDRKKIYVFFFLTVFCRFFVTASGFYWSQPEQISLDQGKFPVSDFNDRAAVIVWQEHKDNERNNTYLSSLYISSSGEQNLCRFFAGPFSFAGEEPSLSSVVVDSSGTVFAVAPVDSEFIGIYRSVDGGKTYSETLIDSKNNRDEKNVVAPRIYDLGKGGYIILAARGGGDVLSIYFSISEDGINWSEFKPFPPAENLGASFLPVHLYSGGKDYIVFQSMYMAERATFQLYSAYSSDKGKTWSEPVIITDFNEPFGEKRNLSFDNFDNQRPFPGVLNGLPYIVWERTFTGGKTEIYGAPFTGEGIKKETVEKISSGYGRAANPVIADSLENPVVVWYDDRTGENSIYISQKNGVFWEESETPEYLKDCIFPCPVVVGSDLFLYYQKGSSGVTGSIMELSPDKFVDKPVLQAVNFTAGKGINSDTPGIEIIPPEDSAGISGFSWILSRSESREPPLVISNFPDERNVTGKTTEDGSWFFAVKVRDEAGNWSETARVEFVRDTTPPEKPVLELPGMDEKGFFLSNTFSLKWSRPEPDISGYSYSLEYLGSLDFAEKILDDYLSDETSYQAAFNQAVKEGRIKEPVLPSRIISTLDNYSVWNIDNGLYAFSVAAIDSAGNIGPAETKYLLFNKYIPYTTITAVDGGQDKTGILNLTLVGKGFASDGFVSSVFLDRDGELPWDYELNLSNGDYDISSDKIISGISIPDMEEGDYFVILNHSTRGIYKSSEKITVVNYGTVKFGDYIFEYNPSWQVLNQDKSLVYAGNIVFYVFMGFIVLGILFGVHGIVKTLVLNANIKNEIFYLLGSGKMAEEKKRHISNISGYKFGLRLKLTFFTGILVMGVVLLVSIPLGRNMIKTQEESLVTGLEVKTKVLLESIASGARIYLPSKNVLELGFLPEQSRAMEEALSATVTGFGAAGTEDSISYVWATNDENILDKINTPEYEAGESVMTDELSGKLEVLRKELNLAAEESVGDLSSAINDLTREGIGLVQGVQTELARKRLQDIQNVARNLEEQLNQKLNEISQSSIGSWPVYPEEKFDRDVTDYIFYKPVLYRAGESSSYVQGIVRVEISTASALETLSITIRTLVFTTAVVALLAIAIGIGGALILASVIVSPLIKLVSHVEKISATEDKEKLEGQDIIVKSRDEIGLLGNTINEMTHGLVKAAAASKDLSVGKEIQKMFLPLETDEKGTKLSTGILKEKNISFFGYYEGAKGVSGDYFDYIRLDDRYYAVIKCDIAGKGVSAALIMVEVATLFQNYFKTWNYSSEGLKIDRLVSLINDTIESRGFNGRFAAFTLIIIDSISLNAFFCNAGDNLVHIFRKKTGKMELIRLPQVSAAGVFPSDLIQMKGGFPVVKYQLEKGDVLFLYTDGIEESKRFFRDSQFEVMNVVKESNIPGGGEESIDNEELGMERVHRIIEAVFSKQKYILNKIHNPRKEELKFDFSSLDGSLEDAVMALVSVEKIFRIYKDFNSTEEDLVNVDKKVDSFLKRTFKSYDFYCGTKKEDSEHKEYLYYTGIKEDEQYDDLTILGIEIQ</sequence>
<dbReference type="InterPro" id="IPR036457">
    <property type="entry name" value="PPM-type-like_dom_sf"/>
</dbReference>
<keyword evidence="3" id="KW-1133">Transmembrane helix</keyword>
<dbReference type="SMART" id="SM00331">
    <property type="entry name" value="PP2C_SIG"/>
    <property type="match status" value="1"/>
</dbReference>
<dbReference type="CDD" id="cd06225">
    <property type="entry name" value="HAMP"/>
    <property type="match status" value="1"/>
</dbReference>
<evidence type="ECO:0000256" key="1">
    <source>
        <dbReference type="ARBA" id="ARBA00022801"/>
    </source>
</evidence>
<dbReference type="InterPro" id="IPR052016">
    <property type="entry name" value="Bact_Sigma-Reg"/>
</dbReference>
<dbReference type="InterPro" id="IPR036278">
    <property type="entry name" value="Sialidase_sf"/>
</dbReference>
<keyword evidence="1" id="KW-0378">Hydrolase</keyword>
<evidence type="ECO:0000256" key="2">
    <source>
        <dbReference type="SAM" id="Coils"/>
    </source>
</evidence>
<feature type="transmembrane region" description="Helical" evidence="3">
    <location>
        <begin position="9"/>
        <end position="30"/>
    </location>
</feature>